<dbReference type="AlphaFoldDB" id="A0A2K8KW93"/>
<dbReference type="Proteomes" id="UP000231701">
    <property type="component" value="Chromosome"/>
</dbReference>
<proteinExistence type="predicted"/>
<keyword evidence="1" id="KW-0175">Coiled coil</keyword>
<sequence>MEKNGRTLSREELYELIWSMPATKLAKEFGISDVGLGKICKRMEIPKPTLGYWRKVEVGGRVPRKAKLKKLSSKGQQQATIRPAPPESQSMKTIRKAEAIPFPDELVAPHRLTKKTFASFNKAKTDEREILLSRNKVYLDIHVTQDCLDRACLIMDTLIKEIESRGFKILTIGDRPLKTIVEVDDEHIEISLDERVRRTDYKPTAEEKKKYKERSWMLPRYEHHPTGNLSLNIRTWQAPRKKWSDGKRQNLENCLGPFIQSLRETASCIKSAREQHRIDEIRWAEEKKLREERERLERIEKRKAEKLMADANDWHQAERIRSYIQQVESLPEISLELADWIEWCKKHVSQIDPLNNPETLPLTIDEHSLYY</sequence>
<reference evidence="3 4" key="1">
    <citation type="submission" date="2016-12" db="EMBL/GenBank/DDBJ databases">
        <title>Isolation and genomic insights into novel planktonic Zetaproteobacteria from stratified waters of the Chesapeake Bay.</title>
        <authorList>
            <person name="McAllister S.M."/>
            <person name="Kato S."/>
            <person name="Chan C.S."/>
            <person name="Chiu B.K."/>
            <person name="Field E.K."/>
        </authorList>
    </citation>
    <scope>NUCLEOTIDE SEQUENCE [LARGE SCALE GENOMIC DNA]</scope>
    <source>
        <strain evidence="3 4">CP-5</strain>
    </source>
</reference>
<keyword evidence="4" id="KW-1185">Reference proteome</keyword>
<protein>
    <submittedName>
        <fullName evidence="3">Uncharacterized protein</fullName>
    </submittedName>
</protein>
<evidence type="ECO:0000313" key="4">
    <source>
        <dbReference type="Proteomes" id="UP000231701"/>
    </source>
</evidence>
<gene>
    <name evidence="3" type="ORF">Ga0123461_0701</name>
</gene>
<dbReference type="EMBL" id="CP018799">
    <property type="protein sequence ID" value="ATX79127.1"/>
    <property type="molecule type" value="Genomic_DNA"/>
</dbReference>
<dbReference type="OrthoDB" id="9777694at2"/>
<feature type="coiled-coil region" evidence="1">
    <location>
        <begin position="282"/>
        <end position="309"/>
    </location>
</feature>
<dbReference type="RefSeq" id="WP_100277057.1">
    <property type="nucleotide sequence ID" value="NZ_CP018799.1"/>
</dbReference>
<evidence type="ECO:0000256" key="2">
    <source>
        <dbReference type="SAM" id="MobiDB-lite"/>
    </source>
</evidence>
<accession>A0A2K8KW93</accession>
<name>A0A2K8KW93_MARES</name>
<evidence type="ECO:0000256" key="1">
    <source>
        <dbReference type="SAM" id="Coils"/>
    </source>
</evidence>
<organism evidence="3 4">
    <name type="scientific">Mariprofundus aestuarium</name>
    <dbReference type="NCBI Taxonomy" id="1921086"/>
    <lineage>
        <taxon>Bacteria</taxon>
        <taxon>Pseudomonadati</taxon>
        <taxon>Pseudomonadota</taxon>
        <taxon>Candidatius Mariprofundia</taxon>
        <taxon>Mariprofundales</taxon>
        <taxon>Mariprofundaceae</taxon>
        <taxon>Mariprofundus</taxon>
    </lineage>
</organism>
<feature type="region of interest" description="Disordered" evidence="2">
    <location>
        <begin position="67"/>
        <end position="90"/>
    </location>
</feature>
<evidence type="ECO:0000313" key="3">
    <source>
        <dbReference type="EMBL" id="ATX79127.1"/>
    </source>
</evidence>
<dbReference type="KEGG" id="maes:Ga0123461_0701"/>